<reference evidence="1" key="1">
    <citation type="submission" date="2020-07" db="EMBL/GenBank/DDBJ databases">
        <title>Multicomponent nature underlies the extraordinary mechanical properties of spider dragline silk.</title>
        <authorList>
            <person name="Kono N."/>
            <person name="Nakamura H."/>
            <person name="Mori M."/>
            <person name="Yoshida Y."/>
            <person name="Ohtoshi R."/>
            <person name="Malay A.D."/>
            <person name="Moran D.A.P."/>
            <person name="Tomita M."/>
            <person name="Numata K."/>
            <person name="Arakawa K."/>
        </authorList>
    </citation>
    <scope>NUCLEOTIDE SEQUENCE</scope>
</reference>
<protein>
    <submittedName>
        <fullName evidence="1">Uncharacterized protein</fullName>
    </submittedName>
</protein>
<sequence length="224" mass="25585">MGQLLHTNARTTKSVRRAIRLCKDLICDDPLFVLTEAGGIRSGWFNDIKPAFGLSGSKIEEKILFGLIFSVFGKPNKVYVLQRPIHTHGCHGMEVNYGMSHKMHGVSAGYVYHMNEIWHMKVCGGFSNKNLLTVYHTYHYNLLNHYESTFLNCLVGGQGSYKFHHACWEHCAKRLNIGIELGLEVEKYITDYLLLVILAEIPISFLDKDDVFNYRFSGGFRVTF</sequence>
<name>A0A8X6FVY9_TRICU</name>
<organism evidence="1 2">
    <name type="scientific">Trichonephila clavata</name>
    <name type="common">Joro spider</name>
    <name type="synonym">Nephila clavata</name>
    <dbReference type="NCBI Taxonomy" id="2740835"/>
    <lineage>
        <taxon>Eukaryota</taxon>
        <taxon>Metazoa</taxon>
        <taxon>Ecdysozoa</taxon>
        <taxon>Arthropoda</taxon>
        <taxon>Chelicerata</taxon>
        <taxon>Arachnida</taxon>
        <taxon>Araneae</taxon>
        <taxon>Araneomorphae</taxon>
        <taxon>Entelegynae</taxon>
        <taxon>Araneoidea</taxon>
        <taxon>Nephilidae</taxon>
        <taxon>Trichonephila</taxon>
    </lineage>
</organism>
<comment type="caution">
    <text evidence="1">The sequence shown here is derived from an EMBL/GenBank/DDBJ whole genome shotgun (WGS) entry which is preliminary data.</text>
</comment>
<evidence type="ECO:0000313" key="1">
    <source>
        <dbReference type="EMBL" id="GFQ90427.1"/>
    </source>
</evidence>
<evidence type="ECO:0000313" key="2">
    <source>
        <dbReference type="Proteomes" id="UP000887116"/>
    </source>
</evidence>
<dbReference type="EMBL" id="BMAO01033568">
    <property type="protein sequence ID" value="GFQ90427.1"/>
    <property type="molecule type" value="Genomic_DNA"/>
</dbReference>
<accession>A0A8X6FVY9</accession>
<keyword evidence="2" id="KW-1185">Reference proteome</keyword>
<dbReference type="AlphaFoldDB" id="A0A8X6FVY9"/>
<proteinExistence type="predicted"/>
<dbReference type="Proteomes" id="UP000887116">
    <property type="component" value="Unassembled WGS sequence"/>
</dbReference>
<gene>
    <name evidence="1" type="primary">FPG78_06515</name>
    <name evidence="1" type="ORF">TNCT_268171</name>
</gene>